<name>A0A8T2L762_ASTMX</name>
<organism evidence="1 2">
    <name type="scientific">Astyanax mexicanus</name>
    <name type="common">Blind cave fish</name>
    <name type="synonym">Astyanax fasciatus mexicanus</name>
    <dbReference type="NCBI Taxonomy" id="7994"/>
    <lineage>
        <taxon>Eukaryota</taxon>
        <taxon>Metazoa</taxon>
        <taxon>Chordata</taxon>
        <taxon>Craniata</taxon>
        <taxon>Vertebrata</taxon>
        <taxon>Euteleostomi</taxon>
        <taxon>Actinopterygii</taxon>
        <taxon>Neopterygii</taxon>
        <taxon>Teleostei</taxon>
        <taxon>Ostariophysi</taxon>
        <taxon>Characiformes</taxon>
        <taxon>Characoidei</taxon>
        <taxon>Acestrorhamphidae</taxon>
        <taxon>Acestrorhamphinae</taxon>
        <taxon>Astyanax</taxon>
    </lineage>
</organism>
<sequence length="220" mass="24523">MDPRWRSRPLPIVAQSGNFCFRTRRVSPWQGEDPAACEEPQPCQPGFLEMKPRAHIKKCQLEGLLPTSHPESPLPSTTPERDDCKALVVVAEAEPLNTLNTSGPVAQCEEARITSLTTTHHPETFSQSGIDVLVVVAEAGPSHRLDTNSTEPESEPVPVAQAEGDLESSMEVVVESIETAPKNKRRWLQRCLRLWRSTASTFLSCFPCRVKRSNKNREDK</sequence>
<evidence type="ECO:0000313" key="1">
    <source>
        <dbReference type="EMBL" id="KAG9264801.1"/>
    </source>
</evidence>
<accession>A0A8T2L762</accession>
<protein>
    <submittedName>
        <fullName evidence="1">Uncharacterized protein</fullName>
    </submittedName>
</protein>
<dbReference type="EMBL" id="JAICCE010000018">
    <property type="protein sequence ID" value="KAG9264801.1"/>
    <property type="molecule type" value="Genomic_DNA"/>
</dbReference>
<dbReference type="AlphaFoldDB" id="A0A8T2L762"/>
<comment type="caution">
    <text evidence="1">The sequence shown here is derived from an EMBL/GenBank/DDBJ whole genome shotgun (WGS) entry which is preliminary data.</text>
</comment>
<evidence type="ECO:0000313" key="2">
    <source>
        <dbReference type="Proteomes" id="UP000752171"/>
    </source>
</evidence>
<reference evidence="1 2" key="1">
    <citation type="submission" date="2021-07" db="EMBL/GenBank/DDBJ databases">
        <authorList>
            <person name="Imarazene B."/>
            <person name="Zahm M."/>
            <person name="Klopp C."/>
            <person name="Cabau C."/>
            <person name="Beille S."/>
            <person name="Jouanno E."/>
            <person name="Castinel A."/>
            <person name="Lluch J."/>
            <person name="Gil L."/>
            <person name="Kuchtly C."/>
            <person name="Lopez Roques C."/>
            <person name="Donnadieu C."/>
            <person name="Parrinello H."/>
            <person name="Journot L."/>
            <person name="Du K."/>
            <person name="Schartl M."/>
            <person name="Retaux S."/>
            <person name="Guiguen Y."/>
        </authorList>
    </citation>
    <scope>NUCLEOTIDE SEQUENCE [LARGE SCALE GENOMIC DNA]</scope>
    <source>
        <strain evidence="1">Pach_M1</strain>
        <tissue evidence="1">Testis</tissue>
    </source>
</reference>
<dbReference type="Proteomes" id="UP000752171">
    <property type="component" value="Unassembled WGS sequence"/>
</dbReference>
<gene>
    <name evidence="1" type="ORF">AMEX_G21124</name>
</gene>
<proteinExistence type="predicted"/>